<proteinExistence type="predicted"/>
<protein>
    <submittedName>
        <fullName evidence="2">Uncharacterized protein</fullName>
    </submittedName>
</protein>
<dbReference type="AlphaFoldDB" id="A0A1R3GW35"/>
<evidence type="ECO:0000256" key="1">
    <source>
        <dbReference type="SAM" id="MobiDB-lite"/>
    </source>
</evidence>
<evidence type="ECO:0000313" key="2">
    <source>
        <dbReference type="EMBL" id="OMO62210.1"/>
    </source>
</evidence>
<feature type="region of interest" description="Disordered" evidence="1">
    <location>
        <begin position="88"/>
        <end position="133"/>
    </location>
</feature>
<sequence>MRIQFPYVLIVVDIFILIVHNQKKKIKLLQIHFPIKIRSKVLNHLYSQMDGKQGAKKRKTYHRHNKLRKNLGKWLLGKVIGKRKIISPVIPPTPMTTPQSNRSRSNSTPPLDLNHPPQRNPTPLPRSSSAQQLPSKVSNFGLDLRHCFELLVSDQKNGLVY</sequence>
<feature type="compositionally biased region" description="Polar residues" evidence="1">
    <location>
        <begin position="96"/>
        <end position="109"/>
    </location>
</feature>
<gene>
    <name evidence="2" type="ORF">COLO4_33179</name>
</gene>
<accession>A0A1R3GW35</accession>
<name>A0A1R3GW35_9ROSI</name>
<reference evidence="3" key="1">
    <citation type="submission" date="2013-09" db="EMBL/GenBank/DDBJ databases">
        <title>Corchorus olitorius genome sequencing.</title>
        <authorList>
            <person name="Alam M."/>
            <person name="Haque M.S."/>
            <person name="Islam M.S."/>
            <person name="Emdad E.M."/>
            <person name="Islam M.M."/>
            <person name="Ahmed B."/>
            <person name="Halim A."/>
            <person name="Hossen Q.M.M."/>
            <person name="Hossain M.Z."/>
            <person name="Ahmed R."/>
            <person name="Khan M.M."/>
            <person name="Islam R."/>
            <person name="Rashid M.M."/>
            <person name="Khan S.A."/>
            <person name="Rahman M.S."/>
            <person name="Alam M."/>
            <person name="Yahiya A.S."/>
            <person name="Khan M.S."/>
            <person name="Azam M.S."/>
            <person name="Haque T."/>
            <person name="Lashkar M.Z.H."/>
            <person name="Akhand A.I."/>
            <person name="Morshed G."/>
            <person name="Roy S."/>
            <person name="Uddin K.S."/>
            <person name="Rabeya T."/>
            <person name="Hossain A.S."/>
            <person name="Chowdhury A."/>
            <person name="Snigdha A.R."/>
            <person name="Mortoza M.S."/>
            <person name="Matin S.A."/>
            <person name="Hoque S.M.E."/>
            <person name="Islam M.K."/>
            <person name="Roy D.K."/>
            <person name="Haider R."/>
            <person name="Moosa M.M."/>
            <person name="Elias S.M."/>
            <person name="Hasan A.M."/>
            <person name="Jahan S."/>
            <person name="Shafiuddin M."/>
            <person name="Mahmood N."/>
            <person name="Shommy N.S."/>
        </authorList>
    </citation>
    <scope>NUCLEOTIDE SEQUENCE [LARGE SCALE GENOMIC DNA]</scope>
    <source>
        <strain evidence="3">cv. O-4</strain>
    </source>
</reference>
<comment type="caution">
    <text evidence="2">The sequence shown here is derived from an EMBL/GenBank/DDBJ whole genome shotgun (WGS) entry which is preliminary data.</text>
</comment>
<organism evidence="2 3">
    <name type="scientific">Corchorus olitorius</name>
    <dbReference type="NCBI Taxonomy" id="93759"/>
    <lineage>
        <taxon>Eukaryota</taxon>
        <taxon>Viridiplantae</taxon>
        <taxon>Streptophyta</taxon>
        <taxon>Embryophyta</taxon>
        <taxon>Tracheophyta</taxon>
        <taxon>Spermatophyta</taxon>
        <taxon>Magnoliopsida</taxon>
        <taxon>eudicotyledons</taxon>
        <taxon>Gunneridae</taxon>
        <taxon>Pentapetalae</taxon>
        <taxon>rosids</taxon>
        <taxon>malvids</taxon>
        <taxon>Malvales</taxon>
        <taxon>Malvaceae</taxon>
        <taxon>Grewioideae</taxon>
        <taxon>Apeibeae</taxon>
        <taxon>Corchorus</taxon>
    </lineage>
</organism>
<dbReference type="Proteomes" id="UP000187203">
    <property type="component" value="Unassembled WGS sequence"/>
</dbReference>
<dbReference type="EMBL" id="AWUE01021444">
    <property type="protein sequence ID" value="OMO62210.1"/>
    <property type="molecule type" value="Genomic_DNA"/>
</dbReference>
<evidence type="ECO:0000313" key="3">
    <source>
        <dbReference type="Proteomes" id="UP000187203"/>
    </source>
</evidence>
<keyword evidence="3" id="KW-1185">Reference proteome</keyword>